<dbReference type="Proteomes" id="UP000030907">
    <property type="component" value="Chromosome"/>
</dbReference>
<protein>
    <submittedName>
        <fullName evidence="1">Uncharacterized protein</fullName>
    </submittedName>
</protein>
<organism evidence="1 2">
    <name type="scientific">Sphingopyxis fribergensis</name>
    <dbReference type="NCBI Taxonomy" id="1515612"/>
    <lineage>
        <taxon>Bacteria</taxon>
        <taxon>Pseudomonadati</taxon>
        <taxon>Pseudomonadota</taxon>
        <taxon>Alphaproteobacteria</taxon>
        <taxon>Sphingomonadales</taxon>
        <taxon>Sphingomonadaceae</taxon>
        <taxon>Sphingopyxis</taxon>
    </lineage>
</organism>
<keyword evidence="2" id="KW-1185">Reference proteome</keyword>
<gene>
    <name evidence="1" type="ORF">SKP52_18575</name>
</gene>
<evidence type="ECO:0000313" key="2">
    <source>
        <dbReference type="Proteomes" id="UP000030907"/>
    </source>
</evidence>
<proteinExistence type="predicted"/>
<accession>A0A0A7PKQ8</accession>
<dbReference type="STRING" id="1515612.SKP52_18575"/>
<evidence type="ECO:0000313" key="1">
    <source>
        <dbReference type="EMBL" id="AJA10585.1"/>
    </source>
</evidence>
<dbReference type="RefSeq" id="WP_052208520.1">
    <property type="nucleotide sequence ID" value="NZ_CP009122.1"/>
</dbReference>
<dbReference type="OrthoDB" id="7432442at2"/>
<dbReference type="AlphaFoldDB" id="A0A0A7PKQ8"/>
<dbReference type="EMBL" id="CP009122">
    <property type="protein sequence ID" value="AJA10585.1"/>
    <property type="molecule type" value="Genomic_DNA"/>
</dbReference>
<sequence>MANRRAPSDRSKRPLGAARLDELALAYVARFATSRAKLTRYLSRKVRESEWIDEIDAMAACEAVADRMEQLRYLDDRQYAAMRAGAMTRRGLGVRRVKAQLYVDGIAAKDSGEAIETAKGAAMTAAIGFARRRRFGPFAVNATDDPKLRERQIAAFLRAGHSMTIARRILAVPPGDEAVLAMLDDEAMLD</sequence>
<reference evidence="1 2" key="1">
    <citation type="journal article" date="2015" name="Int. J. Syst. Evol. Microbiol.">
        <title>Description of Sphingopyxis fribergensis sp. nov. - a soil bacterium with the ability to degrade styrene and phenylacetic acid.</title>
        <authorList>
            <person name="Oelschlagel M."/>
            <person name="Ruckert C."/>
            <person name="Kalinowski J."/>
            <person name="Schmidt G."/>
            <person name="Schlomann M."/>
            <person name="Tischler D."/>
        </authorList>
    </citation>
    <scope>NUCLEOTIDE SEQUENCE [LARGE SCALE GENOMIC DNA]</scope>
    <source>
        <strain evidence="1 2">Kp5.2</strain>
    </source>
</reference>
<name>A0A0A7PKQ8_9SPHN</name>
<dbReference type="HOGENOM" id="CLU_090972_3_0_5"/>
<dbReference type="KEGG" id="sphk:SKP52_18575"/>